<organism evidence="1 2">
    <name type="scientific">Cavenderia fasciculata</name>
    <name type="common">Slime mold</name>
    <name type="synonym">Dictyostelium fasciculatum</name>
    <dbReference type="NCBI Taxonomy" id="261658"/>
    <lineage>
        <taxon>Eukaryota</taxon>
        <taxon>Amoebozoa</taxon>
        <taxon>Evosea</taxon>
        <taxon>Eumycetozoa</taxon>
        <taxon>Dictyostelia</taxon>
        <taxon>Acytosteliales</taxon>
        <taxon>Cavenderiaceae</taxon>
        <taxon>Cavenderia</taxon>
    </lineage>
</organism>
<evidence type="ECO:0000313" key="2">
    <source>
        <dbReference type="Proteomes" id="UP000007797"/>
    </source>
</evidence>
<gene>
    <name evidence="1" type="ORF">DFA_07953</name>
</gene>
<dbReference type="RefSeq" id="XP_004355451.1">
    <property type="nucleotide sequence ID" value="XM_004355399.1"/>
</dbReference>
<name>F4Q4B0_CACFS</name>
<sequence>MDNERFEGNHPVERDTGHETNMARYLNVTSNVAMSKKFQMVVGMIDLKYMDGTPNSTAMMR</sequence>
<evidence type="ECO:0000313" key="1">
    <source>
        <dbReference type="EMBL" id="EGG16972.1"/>
    </source>
</evidence>
<dbReference type="KEGG" id="dfa:DFA_07953"/>
<accession>F4Q4B0</accession>
<dbReference type="GeneID" id="14869638"/>
<protein>
    <submittedName>
        <fullName evidence="1">Uncharacterized protein</fullName>
    </submittedName>
</protein>
<dbReference type="EMBL" id="GL883021">
    <property type="protein sequence ID" value="EGG16972.1"/>
    <property type="molecule type" value="Genomic_DNA"/>
</dbReference>
<keyword evidence="2" id="KW-1185">Reference proteome</keyword>
<proteinExistence type="predicted"/>
<dbReference type="AlphaFoldDB" id="F4Q4B0"/>
<dbReference type="Proteomes" id="UP000007797">
    <property type="component" value="Unassembled WGS sequence"/>
</dbReference>
<reference evidence="2" key="1">
    <citation type="journal article" date="2011" name="Genome Res.">
        <title>Phylogeny-wide analysis of social amoeba genomes highlights ancient origins for complex intercellular communication.</title>
        <authorList>
            <person name="Heidel A.J."/>
            <person name="Lawal H.M."/>
            <person name="Felder M."/>
            <person name="Schilde C."/>
            <person name="Helps N.R."/>
            <person name="Tunggal B."/>
            <person name="Rivero F."/>
            <person name="John U."/>
            <person name="Schleicher M."/>
            <person name="Eichinger L."/>
            <person name="Platzer M."/>
            <person name="Noegel A.A."/>
            <person name="Schaap P."/>
            <person name="Gloeckner G."/>
        </authorList>
    </citation>
    <scope>NUCLEOTIDE SEQUENCE [LARGE SCALE GENOMIC DNA]</scope>
    <source>
        <strain evidence="2">SH3</strain>
    </source>
</reference>